<protein>
    <recommendedName>
        <fullName evidence="2">phosphoribosylglycinamide formyltransferase 1</fullName>
        <ecNumber evidence="2">2.1.2.2</ecNumber>
    </recommendedName>
</protein>
<dbReference type="PANTHER" id="PTHR43369">
    <property type="entry name" value="PHOSPHORIBOSYLGLYCINAMIDE FORMYLTRANSFERASE"/>
    <property type="match status" value="1"/>
</dbReference>
<dbReference type="SUPFAM" id="SSF53328">
    <property type="entry name" value="Formyltransferase"/>
    <property type="match status" value="1"/>
</dbReference>
<evidence type="ECO:0000259" key="5">
    <source>
        <dbReference type="Pfam" id="PF00551"/>
    </source>
</evidence>
<evidence type="ECO:0000256" key="4">
    <source>
        <dbReference type="ARBA" id="ARBA00022755"/>
    </source>
</evidence>
<keyword evidence="4" id="KW-0658">Purine biosynthesis</keyword>
<organism evidence="6 7">
    <name type="scientific">Candidatus Synechococcus calcipolaris G9</name>
    <dbReference type="NCBI Taxonomy" id="1497997"/>
    <lineage>
        <taxon>Bacteria</taxon>
        <taxon>Bacillati</taxon>
        <taxon>Cyanobacteriota</taxon>
        <taxon>Cyanophyceae</taxon>
        <taxon>Synechococcales</taxon>
        <taxon>Synechococcaceae</taxon>
        <taxon>Synechococcus</taxon>
    </lineage>
</organism>
<comment type="caution">
    <text evidence="6">The sequence shown here is derived from an EMBL/GenBank/DDBJ whole genome shotgun (WGS) entry which is preliminary data.</text>
</comment>
<reference evidence="6" key="1">
    <citation type="journal article" date="2022" name="Genome Biol. Evol.">
        <title>A New Gene Family Diagnostic for Intracellular Biomineralization of Amorphous Ca Carbonates by Cyanobacteria.</title>
        <authorList>
            <person name="Benzerara K."/>
            <person name="Duprat E."/>
            <person name="Bitard-Feildel T."/>
            <person name="Caumes G."/>
            <person name="Cassier-Chauvat C."/>
            <person name="Chauvat F."/>
            <person name="Dezi M."/>
            <person name="Diop S.I."/>
            <person name="Gaschignard G."/>
            <person name="Gorgen S."/>
            <person name="Gugger M."/>
            <person name="Lopez-Garcia P."/>
            <person name="Millet M."/>
            <person name="Skouri-Panet F."/>
            <person name="Moreira D."/>
            <person name="Callebaut I."/>
        </authorList>
    </citation>
    <scope>NUCLEOTIDE SEQUENCE</scope>
    <source>
        <strain evidence="6">G9</strain>
    </source>
</reference>
<dbReference type="EC" id="2.1.2.2" evidence="2"/>
<evidence type="ECO:0000313" key="7">
    <source>
        <dbReference type="Proteomes" id="UP001154265"/>
    </source>
</evidence>
<dbReference type="Proteomes" id="UP001154265">
    <property type="component" value="Unassembled WGS sequence"/>
</dbReference>
<accession>A0ABT6EUM9</accession>
<evidence type="ECO:0000256" key="1">
    <source>
        <dbReference type="ARBA" id="ARBA00005054"/>
    </source>
</evidence>
<reference evidence="6" key="2">
    <citation type="submission" date="2022-01" db="EMBL/GenBank/DDBJ databases">
        <authorList>
            <person name="Zivanovic Y."/>
            <person name="Moreira D."/>
            <person name="Lopez-Garcia P."/>
        </authorList>
    </citation>
    <scope>NUCLEOTIDE SEQUENCE</scope>
    <source>
        <strain evidence="6">G9</strain>
    </source>
</reference>
<dbReference type="PANTHER" id="PTHR43369:SF2">
    <property type="entry name" value="PHOSPHORIBOSYLGLYCINAMIDE FORMYLTRANSFERASE"/>
    <property type="match status" value="1"/>
</dbReference>
<dbReference type="Gene3D" id="3.40.50.170">
    <property type="entry name" value="Formyl transferase, N-terminal domain"/>
    <property type="match status" value="1"/>
</dbReference>
<dbReference type="EMBL" id="JAKKUT010000001">
    <property type="protein sequence ID" value="MDG2989562.1"/>
    <property type="molecule type" value="Genomic_DNA"/>
</dbReference>
<proteinExistence type="predicted"/>
<dbReference type="Pfam" id="PF00551">
    <property type="entry name" value="Formyl_trans_N"/>
    <property type="match status" value="1"/>
</dbReference>
<evidence type="ECO:0000256" key="2">
    <source>
        <dbReference type="ARBA" id="ARBA00012254"/>
    </source>
</evidence>
<keyword evidence="7" id="KW-1185">Reference proteome</keyword>
<name>A0ABT6EUM9_9SYNE</name>
<dbReference type="InterPro" id="IPR002376">
    <property type="entry name" value="Formyl_transf_N"/>
</dbReference>
<evidence type="ECO:0000256" key="3">
    <source>
        <dbReference type="ARBA" id="ARBA00022679"/>
    </source>
</evidence>
<gene>
    <name evidence="6" type="ORF">L3556_01240</name>
</gene>
<dbReference type="InterPro" id="IPR036477">
    <property type="entry name" value="Formyl_transf_N_sf"/>
</dbReference>
<sequence>MEGQEIIYFVFIETQDMRIGILASSGGSAFIETWKILCKYSSTKHDYFVFTDRECGIENFCRNNDIPYKRITYVDRKRFSIEANEYIYSIGGVDVIFLYFLRILTKDLFMKYPCLNIHPALLPAFKGINAVEQFIQSGAKFMGATLHLIDEGIDTGAIIAQIQTPMPHQTNLEKASKVSFLQKVYLTLIGIELLEKNYIAFANDFSSFEIIEALPYSLSANPILQNSNFVEGFLELQQHENTKIINS</sequence>
<comment type="pathway">
    <text evidence="1">Purine metabolism; IMP biosynthesis via de novo pathway; N(2)-formyl-N(1)-(5-phospho-D-ribosyl)glycinamide from N(1)-(5-phospho-D-ribosyl)glycinamide (10-formyl THF route): step 1/1.</text>
</comment>
<dbReference type="RefSeq" id="WP_277865483.1">
    <property type="nucleotide sequence ID" value="NZ_JAKKUT010000001.1"/>
</dbReference>
<evidence type="ECO:0000313" key="6">
    <source>
        <dbReference type="EMBL" id="MDG2989562.1"/>
    </source>
</evidence>
<feature type="domain" description="Formyl transferase N-terminal" evidence="5">
    <location>
        <begin position="17"/>
        <end position="174"/>
    </location>
</feature>
<keyword evidence="3" id="KW-0808">Transferase</keyword>